<dbReference type="GeneID" id="102654860"/>
<reference evidence="4" key="2">
    <citation type="submission" date="2025-04" db="UniProtKB">
        <authorList>
            <consortium name="RefSeq"/>
        </authorList>
    </citation>
    <scope>IDENTIFICATION</scope>
    <source>
        <strain evidence="4">DH4</strain>
        <tissue evidence="4">Whole body</tissue>
    </source>
</reference>
<sequence length="299" mass="33990">MGGASDTLAWSCLALPFSKRTDTIKWGKSNKQHRATSQRSRAGIRANRTVSTRGCWKWAVLIRGGALCRWTAPQDAIVCWRRSIVRRARRMPTPDVATPLSHATPSRPSSSFCLFSLPSASCLNFSSERHPSRISRGPLYPCGPDISEESTSERQKRNVRARRRTMAQWIQKGKTRGRRDIGRFAFRAGSTNKRPLGLLSAPAKHSSCQNFTKILRLTENRETKKERKSSGILRRGATGFSARFLMRKRVVPFRSFVKKSLRAPVRFVRASQREFCALYPRCVHINFSDVFVGILKIYF</sequence>
<accession>A0A7M7LRV4</accession>
<evidence type="ECO:0000313" key="3">
    <source>
        <dbReference type="Proteomes" id="UP000005203"/>
    </source>
</evidence>
<dbReference type="EnsemblMetazoa" id="XM_006565378">
    <property type="protein sequence ID" value="XP_006565441"/>
    <property type="gene ID" value="LOC102654860"/>
</dbReference>
<dbReference type="Proteomes" id="UP000005203">
    <property type="component" value="Linkage group LG6"/>
</dbReference>
<dbReference type="RefSeq" id="XP_006565441.2">
    <property type="nucleotide sequence ID" value="XM_006565378.3"/>
</dbReference>
<organism evidence="2">
    <name type="scientific">Apis mellifera</name>
    <name type="common">Honeybee</name>
    <dbReference type="NCBI Taxonomy" id="7460"/>
    <lineage>
        <taxon>Eukaryota</taxon>
        <taxon>Metazoa</taxon>
        <taxon>Ecdysozoa</taxon>
        <taxon>Arthropoda</taxon>
        <taxon>Hexapoda</taxon>
        <taxon>Insecta</taxon>
        <taxon>Pterygota</taxon>
        <taxon>Neoptera</taxon>
        <taxon>Endopterygota</taxon>
        <taxon>Hymenoptera</taxon>
        <taxon>Apocrita</taxon>
        <taxon>Aculeata</taxon>
        <taxon>Apoidea</taxon>
        <taxon>Anthophila</taxon>
        <taxon>Apidae</taxon>
        <taxon>Apis</taxon>
    </lineage>
</organism>
<name>A0A7M7LRV4_APIME</name>
<evidence type="ECO:0000256" key="1">
    <source>
        <dbReference type="SAM" id="MobiDB-lite"/>
    </source>
</evidence>
<evidence type="ECO:0000313" key="2">
    <source>
        <dbReference type="EnsemblMetazoa" id="XP_006565441"/>
    </source>
</evidence>
<gene>
    <name evidence="4" type="primary">LOC102654860</name>
</gene>
<dbReference type="KEGG" id="ame:102654860"/>
<dbReference type="AlphaFoldDB" id="A0A7M7LRV4"/>
<accession>A0A8B6Z4X5</accession>
<dbReference type="OrthoDB" id="10404503at2759"/>
<evidence type="ECO:0000313" key="4">
    <source>
        <dbReference type="RefSeq" id="XP_006565441.2"/>
    </source>
</evidence>
<proteinExistence type="predicted"/>
<keyword evidence="3" id="KW-1185">Reference proteome</keyword>
<protein>
    <submittedName>
        <fullName evidence="4">Uncharacterized protein LOC102654860 isoform X1</fullName>
    </submittedName>
</protein>
<feature type="region of interest" description="Disordered" evidence="1">
    <location>
        <begin position="136"/>
        <end position="163"/>
    </location>
</feature>
<reference evidence="2" key="1">
    <citation type="submission" date="2021-01" db="UniProtKB">
        <authorList>
            <consortium name="EnsemblMetazoa"/>
        </authorList>
    </citation>
    <scope>IDENTIFICATION</scope>
    <source>
        <strain evidence="2">DH4</strain>
    </source>
</reference>